<evidence type="ECO:0000256" key="6">
    <source>
        <dbReference type="PROSITE-ProRule" id="PRU01023"/>
    </source>
</evidence>
<dbReference type="InterPro" id="IPR049560">
    <property type="entry name" value="MeTrfase_RsmB-F_NOP2_cat"/>
</dbReference>
<dbReference type="InterPro" id="IPR001678">
    <property type="entry name" value="MeTrfase_RsmB-F_NOP2_dom"/>
</dbReference>
<evidence type="ECO:0000256" key="7">
    <source>
        <dbReference type="SAM" id="MobiDB-lite"/>
    </source>
</evidence>
<name>A0A174K8T3_9BACE</name>
<comment type="similarity">
    <text evidence="6">Belongs to the class I-like SAM-binding methyltransferase superfamily. RsmB/NOP family.</text>
</comment>
<evidence type="ECO:0000313" key="13">
    <source>
        <dbReference type="Proteomes" id="UP000183766"/>
    </source>
</evidence>
<dbReference type="PANTHER" id="PTHR22807">
    <property type="entry name" value="NOP2 YEAST -RELATED NOL1/NOP2/FMU SUN DOMAIN-CONTAINING"/>
    <property type="match status" value="1"/>
</dbReference>
<feature type="binding site" evidence="6">
    <location>
        <position position="195"/>
    </location>
    <ligand>
        <name>S-adenosyl-L-methionine</name>
        <dbReference type="ChEBI" id="CHEBI:59789"/>
    </ligand>
</feature>
<keyword evidence="4 6" id="KW-0949">S-adenosyl-L-methionine</keyword>
<keyword evidence="5 6" id="KW-0694">RNA-binding</keyword>
<proteinExistence type="inferred from homology"/>
<dbReference type="Gene3D" id="2.30.130.60">
    <property type="match status" value="1"/>
</dbReference>
<dbReference type="InterPro" id="IPR031341">
    <property type="entry name" value="Methyltr_RsmF_N"/>
</dbReference>
<dbReference type="InterPro" id="IPR023267">
    <property type="entry name" value="RCMT"/>
</dbReference>
<evidence type="ECO:0000256" key="3">
    <source>
        <dbReference type="ARBA" id="ARBA00022679"/>
    </source>
</evidence>
<dbReference type="EMBL" id="WDCP01000018">
    <property type="protein sequence ID" value="KAB6339586.1"/>
    <property type="molecule type" value="Genomic_DNA"/>
</dbReference>
<accession>A0A174K8T3</accession>
<feature type="binding site" evidence="6">
    <location>
        <position position="178"/>
    </location>
    <ligand>
        <name>S-adenosyl-L-methionine</name>
        <dbReference type="ChEBI" id="CHEBI:59789"/>
    </ligand>
</feature>
<feature type="domain" description="SAM-dependent MTase RsmB/NOP-type" evidence="8">
    <location>
        <begin position="23"/>
        <end position="320"/>
    </location>
</feature>
<dbReference type="PROSITE" id="PS51686">
    <property type="entry name" value="SAM_MT_RSMB_NOP"/>
    <property type="match status" value="1"/>
</dbReference>
<dbReference type="CDD" id="cd02440">
    <property type="entry name" value="AdoMet_MTases"/>
    <property type="match status" value="1"/>
</dbReference>
<evidence type="ECO:0000256" key="2">
    <source>
        <dbReference type="ARBA" id="ARBA00022603"/>
    </source>
</evidence>
<dbReference type="PRINTS" id="PR02008">
    <property type="entry name" value="RCMTFAMILY"/>
</dbReference>
<dbReference type="AlphaFoldDB" id="A0A174K8T3"/>
<dbReference type="RefSeq" id="WP_055236356.1">
    <property type="nucleotide sequence ID" value="NZ_CP045612.1"/>
</dbReference>
<keyword evidence="1" id="KW-0963">Cytoplasm</keyword>
<evidence type="ECO:0000313" key="11">
    <source>
        <dbReference type="EMBL" id="SFM24730.1"/>
    </source>
</evidence>
<dbReference type="EMBL" id="FOUM01000002">
    <property type="protein sequence ID" value="SFM24730.1"/>
    <property type="molecule type" value="Genomic_DNA"/>
</dbReference>
<dbReference type="SUPFAM" id="SSF53335">
    <property type="entry name" value="S-adenosyl-L-methionine-dependent methyltransferases"/>
    <property type="match status" value="1"/>
</dbReference>
<reference evidence="9 14" key="2">
    <citation type="journal article" date="2019" name="Nat. Med.">
        <title>A library of human gut bacterial isolates paired with longitudinal multiomics data enables mechanistic microbiome research.</title>
        <authorList>
            <person name="Poyet M."/>
            <person name="Groussin M."/>
            <person name="Gibbons S.M."/>
            <person name="Avila-Pacheco J."/>
            <person name="Jiang X."/>
            <person name="Kearney S.M."/>
            <person name="Perrotta A.R."/>
            <person name="Berdy B."/>
            <person name="Zhao S."/>
            <person name="Lieberman T.D."/>
            <person name="Swanson P.K."/>
            <person name="Smith M."/>
            <person name="Roesemann S."/>
            <person name="Alexander J.E."/>
            <person name="Rich S.A."/>
            <person name="Livny J."/>
            <person name="Vlamakis H."/>
            <person name="Clish C."/>
            <person name="Bullock K."/>
            <person name="Deik A."/>
            <person name="Scott J."/>
            <person name="Pierce K.A."/>
            <person name="Xavier R.J."/>
            <person name="Alm E.J."/>
        </authorList>
    </citation>
    <scope>NUCLEOTIDE SEQUENCE [LARGE SCALE GENOMIC DNA]</scope>
    <source>
        <strain evidence="9 14">BIOML-A16</strain>
    </source>
</reference>
<evidence type="ECO:0000256" key="4">
    <source>
        <dbReference type="ARBA" id="ARBA00022691"/>
    </source>
</evidence>
<sequence>MELPASFIDYTRALLGDEEYDKLAVAIQQEPPVSIRLNDGKLKIENGKCRIVPQAGCITDFQLSAFNFEFNQVPWSSEGFYLDERLTFTFDPLFHAGCYYVQEASSMFVEQVLRQYVTGPVKMLDLCAAPGGKSTHARSVLPEGSLLVANEVIRNRSQILAENLTKWGHPDVVVTNNDPADFAALPSFFDVILTDVPCSGEGMFRKDPVAVEEWSSENVEICWQRQRRIIGDIWDTLKPGGVLIYSTCTFNTKEDEENARWIQQEYGAEPLTVQVQENWNITGDLLPDNCDGSKSSIPVYHFFPHKTKGEGFFLVAFRKPETGDEIPVSSFAKEKTSKKKDKKGGAASSPVSKEQLNIAKSWLNDENSDKYILSAEGTSIRAFSKHYADELMAMKQCLKIVSAGVEIGEVKGKDLIPDHALAMCSSLLCREAFATEEISYKQAITYLRKEAITLPVTAPRGYVLLTYRHIPLGFVKNIGNRANNLYPQDWRIRSGYLPENIRILSESTVD</sequence>
<dbReference type="Pfam" id="PF17125">
    <property type="entry name" value="Methyltr_RsmF_N"/>
    <property type="match status" value="1"/>
</dbReference>
<dbReference type="Proteomes" id="UP000183766">
    <property type="component" value="Unassembled WGS sequence"/>
</dbReference>
<dbReference type="Pfam" id="PF01189">
    <property type="entry name" value="Methyltr_RsmB-F"/>
    <property type="match status" value="1"/>
</dbReference>
<evidence type="ECO:0000259" key="8">
    <source>
        <dbReference type="PROSITE" id="PS51686"/>
    </source>
</evidence>
<dbReference type="GO" id="GO:0008173">
    <property type="term" value="F:RNA methyltransferase activity"/>
    <property type="evidence" value="ECO:0007669"/>
    <property type="project" value="InterPro"/>
</dbReference>
<protein>
    <submittedName>
        <fullName evidence="11">16S rRNA C967 or C1407 C5-methylase, RsmB/RsmF family</fullName>
    </submittedName>
    <submittedName>
        <fullName evidence="9">rRNA cytosine-C5-methyltransferase</fullName>
    </submittedName>
</protein>
<dbReference type="GeneID" id="69481422"/>
<evidence type="ECO:0000313" key="9">
    <source>
        <dbReference type="EMBL" id="KAB6339586.1"/>
    </source>
</evidence>
<keyword evidence="2 6" id="KW-0489">Methyltransferase</keyword>
<dbReference type="GO" id="GO:0003723">
    <property type="term" value="F:RNA binding"/>
    <property type="evidence" value="ECO:0007669"/>
    <property type="project" value="UniProtKB-UniRule"/>
</dbReference>
<organism evidence="11 13">
    <name type="scientific">Bacteroides xylanisolvens</name>
    <dbReference type="NCBI Taxonomy" id="371601"/>
    <lineage>
        <taxon>Bacteria</taxon>
        <taxon>Pseudomonadati</taxon>
        <taxon>Bacteroidota</taxon>
        <taxon>Bacteroidia</taxon>
        <taxon>Bacteroidales</taxon>
        <taxon>Bacteroidaceae</taxon>
        <taxon>Bacteroides</taxon>
    </lineage>
</organism>
<dbReference type="PANTHER" id="PTHR22807:SF30">
    <property type="entry name" value="28S RRNA (CYTOSINE(4447)-C(5))-METHYLTRANSFERASE-RELATED"/>
    <property type="match status" value="1"/>
</dbReference>
<evidence type="ECO:0000256" key="5">
    <source>
        <dbReference type="ARBA" id="ARBA00022884"/>
    </source>
</evidence>
<dbReference type="Gene3D" id="3.30.70.1170">
    <property type="entry name" value="Sun protein, domain 3"/>
    <property type="match status" value="1"/>
</dbReference>
<feature type="region of interest" description="Disordered" evidence="7">
    <location>
        <begin position="328"/>
        <end position="352"/>
    </location>
</feature>
<feature type="active site" description="Nucleophile" evidence="6">
    <location>
        <position position="248"/>
    </location>
</feature>
<dbReference type="GO" id="GO:0001510">
    <property type="term" value="P:RNA methylation"/>
    <property type="evidence" value="ECO:0007669"/>
    <property type="project" value="InterPro"/>
</dbReference>
<evidence type="ECO:0000313" key="12">
    <source>
        <dbReference type="Proteomes" id="UP000183040"/>
    </source>
</evidence>
<reference evidence="12 13" key="1">
    <citation type="submission" date="2016-10" db="EMBL/GenBank/DDBJ databases">
        <authorList>
            <person name="de Groot N.N."/>
        </authorList>
    </citation>
    <scope>NUCLEOTIDE SEQUENCE [LARGE SCALE GENOMIC DNA]</scope>
    <source>
        <strain evidence="11 13">NLAE-zl-C202</strain>
        <strain evidence="10 12">NLAE-zl-G339</strain>
    </source>
</reference>
<keyword evidence="3 6" id="KW-0808">Transferase</keyword>
<dbReference type="EMBL" id="FNRP01000035">
    <property type="protein sequence ID" value="SEB12800.1"/>
    <property type="molecule type" value="Genomic_DNA"/>
</dbReference>
<dbReference type="Gene3D" id="3.40.50.150">
    <property type="entry name" value="Vaccinia Virus protein VP39"/>
    <property type="match status" value="1"/>
</dbReference>
<evidence type="ECO:0000313" key="10">
    <source>
        <dbReference type="EMBL" id="SEB12800.1"/>
    </source>
</evidence>
<feature type="binding site" evidence="6">
    <location>
        <position position="151"/>
    </location>
    <ligand>
        <name>S-adenosyl-L-methionine</name>
        <dbReference type="ChEBI" id="CHEBI:59789"/>
    </ligand>
</feature>
<gene>
    <name evidence="9" type="ORF">GAZ43_10545</name>
    <name evidence="10" type="ORF">SAMN04487924_13511</name>
    <name evidence="11" type="ORF">SAMN05216250_10211</name>
</gene>
<dbReference type="InterPro" id="IPR027391">
    <property type="entry name" value="Nol1_Nop2_Fmu_2"/>
</dbReference>
<dbReference type="Proteomes" id="UP000183040">
    <property type="component" value="Unassembled WGS sequence"/>
</dbReference>
<dbReference type="InterPro" id="IPR029063">
    <property type="entry name" value="SAM-dependent_MTases_sf"/>
</dbReference>
<feature type="binding site" evidence="6">
    <location>
        <begin position="127"/>
        <end position="133"/>
    </location>
    <ligand>
        <name>S-adenosyl-L-methionine</name>
        <dbReference type="ChEBI" id="CHEBI:59789"/>
    </ligand>
</feature>
<dbReference type="Proteomes" id="UP000438288">
    <property type="component" value="Unassembled WGS sequence"/>
</dbReference>
<evidence type="ECO:0000256" key="1">
    <source>
        <dbReference type="ARBA" id="ARBA00022490"/>
    </source>
</evidence>
<dbReference type="Pfam" id="PF13636">
    <property type="entry name" value="Methyltranf_PUA"/>
    <property type="match status" value="1"/>
</dbReference>
<evidence type="ECO:0000313" key="14">
    <source>
        <dbReference type="Proteomes" id="UP000438288"/>
    </source>
</evidence>